<proteinExistence type="predicted"/>
<dbReference type="AlphaFoldDB" id="A0A6J4TQL6"/>
<feature type="compositionally biased region" description="Low complexity" evidence="1">
    <location>
        <begin position="157"/>
        <end position="180"/>
    </location>
</feature>
<organism evidence="2">
    <name type="scientific">uncultured Solirubrobacteraceae bacterium</name>
    <dbReference type="NCBI Taxonomy" id="1162706"/>
    <lineage>
        <taxon>Bacteria</taxon>
        <taxon>Bacillati</taxon>
        <taxon>Actinomycetota</taxon>
        <taxon>Thermoleophilia</taxon>
        <taxon>Solirubrobacterales</taxon>
        <taxon>Solirubrobacteraceae</taxon>
        <taxon>environmental samples</taxon>
    </lineage>
</organism>
<accession>A0A6J4TQL6</accession>
<evidence type="ECO:0000313" key="2">
    <source>
        <dbReference type="EMBL" id="CAA9530000.1"/>
    </source>
</evidence>
<feature type="compositionally biased region" description="Basic residues" evidence="1">
    <location>
        <begin position="123"/>
        <end position="134"/>
    </location>
</feature>
<sequence>GRSAYDAPCRGLSAHGHLAEGLRASGRSCRHRRSRERPHARRRRAQAQRVRLRACPAPVVPRSVGAARARPAARRLPRLRAGPRDARHARRLSALRDPDAERQRGGGRRGQAVHRPELEPREHGRRGHAAHGPRPRVLAHPLRARHVPHRAHDPAAADHVAPAAARRATAVRRPCCSARVGARDRAVVRSRRGARRARPDAGLPHAHADHRRGEGPRPRRLPQAGQRLQRRRQGRRPPPAPVDGARRHARPAGQAGPRGHGLGARRRLRPDRRGRLPQARRGGQPARADRRRRDVLRRPLPGDVQGRGGLDRQRRRAVLRLGAQGLRGGPRRPPRRGRHPGRV</sequence>
<feature type="compositionally biased region" description="Basic and acidic residues" evidence="1">
    <location>
        <begin position="94"/>
        <end position="104"/>
    </location>
</feature>
<protein>
    <submittedName>
        <fullName evidence="2">Uncharacterized protein</fullName>
    </submittedName>
</protein>
<feature type="compositionally biased region" description="Basic residues" evidence="1">
    <location>
        <begin position="28"/>
        <end position="50"/>
    </location>
</feature>
<reference evidence="2" key="1">
    <citation type="submission" date="2020-02" db="EMBL/GenBank/DDBJ databases">
        <authorList>
            <person name="Meier V. D."/>
        </authorList>
    </citation>
    <scope>NUCLEOTIDE SEQUENCE</scope>
    <source>
        <strain evidence="2">AVDCRST_MAG85</strain>
    </source>
</reference>
<feature type="compositionally biased region" description="Basic residues" evidence="1">
    <location>
        <begin position="263"/>
        <end position="272"/>
    </location>
</feature>
<dbReference type="EMBL" id="CADCVT010000398">
    <property type="protein sequence ID" value="CAA9530000.1"/>
    <property type="molecule type" value="Genomic_DNA"/>
</dbReference>
<name>A0A6J4TQL6_9ACTN</name>
<gene>
    <name evidence="2" type="ORF">AVDCRST_MAG85-3592</name>
</gene>
<evidence type="ECO:0000256" key="1">
    <source>
        <dbReference type="SAM" id="MobiDB-lite"/>
    </source>
</evidence>
<feature type="compositionally biased region" description="Basic residues" evidence="1">
    <location>
        <begin position="329"/>
        <end position="343"/>
    </location>
</feature>
<feature type="region of interest" description="Disordered" evidence="1">
    <location>
        <begin position="23"/>
        <end position="50"/>
    </location>
</feature>
<feature type="region of interest" description="Disordered" evidence="1">
    <location>
        <begin position="63"/>
        <end position="134"/>
    </location>
</feature>
<feature type="non-terminal residue" evidence="2">
    <location>
        <position position="1"/>
    </location>
</feature>
<feature type="region of interest" description="Disordered" evidence="1">
    <location>
        <begin position="148"/>
        <end position="343"/>
    </location>
</feature>
<feature type="non-terminal residue" evidence="2">
    <location>
        <position position="343"/>
    </location>
</feature>